<gene>
    <name evidence="2" type="ORF">PSYICH_LOCUS11033</name>
</gene>
<reference evidence="2" key="1">
    <citation type="submission" date="2022-01" db="EMBL/GenBank/DDBJ databases">
        <authorList>
            <person name="King R."/>
        </authorList>
    </citation>
    <scope>NUCLEOTIDE SEQUENCE</scope>
</reference>
<accession>A0A9P0CXV2</accession>
<sequence length="101" mass="11193">MPTRLFPDNYLAAVKLCQQKQMELLAIESQGELEAVTKFVKSLATDNKTCFWTSDSKLSSDKDFIVLSTGEKVSVLNWGSGEPNTNIKYYAVCKSKGGIVH</sequence>
<dbReference type="Pfam" id="PF00059">
    <property type="entry name" value="Lectin_C"/>
    <property type="match status" value="1"/>
</dbReference>
<dbReference type="Proteomes" id="UP001153636">
    <property type="component" value="Chromosome 5"/>
</dbReference>
<name>A0A9P0CXV2_9CUCU</name>
<feature type="domain" description="C-type lectin" evidence="1">
    <location>
        <begin position="9"/>
        <end position="87"/>
    </location>
</feature>
<dbReference type="InterPro" id="IPR016186">
    <property type="entry name" value="C-type_lectin-like/link_sf"/>
</dbReference>
<evidence type="ECO:0000259" key="1">
    <source>
        <dbReference type="Pfam" id="PF00059"/>
    </source>
</evidence>
<evidence type="ECO:0000313" key="2">
    <source>
        <dbReference type="EMBL" id="CAH1111342.1"/>
    </source>
</evidence>
<keyword evidence="3" id="KW-1185">Reference proteome</keyword>
<dbReference type="InterPro" id="IPR016187">
    <property type="entry name" value="CTDL_fold"/>
</dbReference>
<proteinExistence type="predicted"/>
<protein>
    <recommendedName>
        <fullName evidence="1">C-type lectin domain-containing protein</fullName>
    </recommendedName>
</protein>
<dbReference type="SUPFAM" id="SSF56436">
    <property type="entry name" value="C-type lectin-like"/>
    <property type="match status" value="1"/>
</dbReference>
<dbReference type="AlphaFoldDB" id="A0A9P0CXV2"/>
<dbReference type="InterPro" id="IPR001304">
    <property type="entry name" value="C-type_lectin-like"/>
</dbReference>
<dbReference type="EMBL" id="OV651817">
    <property type="protein sequence ID" value="CAH1111342.1"/>
    <property type="molecule type" value="Genomic_DNA"/>
</dbReference>
<evidence type="ECO:0000313" key="3">
    <source>
        <dbReference type="Proteomes" id="UP001153636"/>
    </source>
</evidence>
<dbReference type="CDD" id="cd00037">
    <property type="entry name" value="CLECT"/>
    <property type="match status" value="1"/>
</dbReference>
<dbReference type="OrthoDB" id="6650247at2759"/>
<organism evidence="2 3">
    <name type="scientific">Psylliodes chrysocephalus</name>
    <dbReference type="NCBI Taxonomy" id="3402493"/>
    <lineage>
        <taxon>Eukaryota</taxon>
        <taxon>Metazoa</taxon>
        <taxon>Ecdysozoa</taxon>
        <taxon>Arthropoda</taxon>
        <taxon>Hexapoda</taxon>
        <taxon>Insecta</taxon>
        <taxon>Pterygota</taxon>
        <taxon>Neoptera</taxon>
        <taxon>Endopterygota</taxon>
        <taxon>Coleoptera</taxon>
        <taxon>Polyphaga</taxon>
        <taxon>Cucujiformia</taxon>
        <taxon>Chrysomeloidea</taxon>
        <taxon>Chrysomelidae</taxon>
        <taxon>Galerucinae</taxon>
        <taxon>Alticini</taxon>
        <taxon>Psylliodes</taxon>
    </lineage>
</organism>
<dbReference type="Gene3D" id="3.10.100.10">
    <property type="entry name" value="Mannose-Binding Protein A, subunit A"/>
    <property type="match status" value="1"/>
</dbReference>